<feature type="domain" description="AB hydrolase-1" evidence="1">
    <location>
        <begin position="28"/>
        <end position="262"/>
    </location>
</feature>
<evidence type="ECO:0000313" key="3">
    <source>
        <dbReference type="Proteomes" id="UP001162741"/>
    </source>
</evidence>
<dbReference type="InterPro" id="IPR050266">
    <property type="entry name" value="AB_hydrolase_sf"/>
</dbReference>
<evidence type="ECO:0000313" key="2">
    <source>
        <dbReference type="EMBL" id="UYQ91982.1"/>
    </source>
</evidence>
<keyword evidence="2" id="KW-0378">Hydrolase</keyword>
<dbReference type="PANTHER" id="PTHR43798">
    <property type="entry name" value="MONOACYLGLYCEROL LIPASE"/>
    <property type="match status" value="1"/>
</dbReference>
<reference evidence="2" key="1">
    <citation type="submission" date="2022-10" db="EMBL/GenBank/DDBJ databases">
        <title>Chitinophaga sp. nov., isolated from soil.</title>
        <authorList>
            <person name="Jeon C.O."/>
        </authorList>
    </citation>
    <scope>NUCLEOTIDE SEQUENCE</scope>
    <source>
        <strain evidence="2">R8</strain>
    </source>
</reference>
<keyword evidence="3" id="KW-1185">Reference proteome</keyword>
<dbReference type="GO" id="GO:0016787">
    <property type="term" value="F:hydrolase activity"/>
    <property type="evidence" value="ECO:0007669"/>
    <property type="project" value="UniProtKB-KW"/>
</dbReference>
<accession>A0ABY6J1F3</accession>
<dbReference type="RefSeq" id="WP_264280325.1">
    <property type="nucleotide sequence ID" value="NZ_CP107006.1"/>
</dbReference>
<dbReference type="Pfam" id="PF00561">
    <property type="entry name" value="Abhydrolase_1"/>
    <property type="match status" value="1"/>
</dbReference>
<organism evidence="2 3">
    <name type="scientific">Chitinophaga horti</name>
    <dbReference type="NCBI Taxonomy" id="2920382"/>
    <lineage>
        <taxon>Bacteria</taxon>
        <taxon>Pseudomonadati</taxon>
        <taxon>Bacteroidota</taxon>
        <taxon>Chitinophagia</taxon>
        <taxon>Chitinophagales</taxon>
        <taxon>Chitinophagaceae</taxon>
        <taxon>Chitinophaga</taxon>
    </lineage>
</organism>
<evidence type="ECO:0000259" key="1">
    <source>
        <dbReference type="Pfam" id="PF00561"/>
    </source>
</evidence>
<sequence>MYSINAATKVANINGKGLTYRIIGEGDPIILCQRFRGNLDDWDPLFLDLLAENYQVIIFNYSGMASSTGPLNTDMKTFSQDVIDLADYLAIDRFVLGGWSFGGFIAQVVAVNYPARVKQLILIGTKPPGQVNHAMEEIFLKTAYIENYTVEDEMILFFEPISESSRQAAKESHDRIAARTEKDVRVKPEHWQYYGSGSEDFTKDAINARQKLMETTIPILVLSGDHEVCFPPENWFDLNRKMPTLQTVVFPRAGHGPQHQHPEMATSYIHTFLANTIQ</sequence>
<dbReference type="PANTHER" id="PTHR43798:SF5">
    <property type="entry name" value="MONOACYLGLYCEROL LIPASE ABHD6"/>
    <property type="match status" value="1"/>
</dbReference>
<dbReference type="SUPFAM" id="SSF53474">
    <property type="entry name" value="alpha/beta-Hydrolases"/>
    <property type="match status" value="1"/>
</dbReference>
<proteinExistence type="predicted"/>
<dbReference type="EMBL" id="CP107006">
    <property type="protein sequence ID" value="UYQ91982.1"/>
    <property type="molecule type" value="Genomic_DNA"/>
</dbReference>
<dbReference type="InterPro" id="IPR029058">
    <property type="entry name" value="AB_hydrolase_fold"/>
</dbReference>
<dbReference type="PRINTS" id="PR00111">
    <property type="entry name" value="ABHYDROLASE"/>
</dbReference>
<dbReference type="InterPro" id="IPR000073">
    <property type="entry name" value="AB_hydrolase_1"/>
</dbReference>
<protein>
    <submittedName>
        <fullName evidence="2">Alpha/beta hydrolase</fullName>
    </submittedName>
</protein>
<dbReference type="Gene3D" id="3.40.50.1820">
    <property type="entry name" value="alpha/beta hydrolase"/>
    <property type="match status" value="1"/>
</dbReference>
<name>A0ABY6J1F3_9BACT</name>
<gene>
    <name evidence="2" type="ORF">MKQ68_18005</name>
</gene>
<dbReference type="Proteomes" id="UP001162741">
    <property type="component" value="Chromosome"/>
</dbReference>